<dbReference type="SUPFAM" id="SSF52080">
    <property type="entry name" value="Ribosomal proteins L15p and L18e"/>
    <property type="match status" value="1"/>
</dbReference>
<evidence type="ECO:0000259" key="8">
    <source>
        <dbReference type="Pfam" id="PF25897"/>
    </source>
</evidence>
<dbReference type="GO" id="GO:0003735">
    <property type="term" value="F:structural constituent of ribosome"/>
    <property type="evidence" value="ECO:0007669"/>
    <property type="project" value="InterPro"/>
</dbReference>
<dbReference type="Pfam" id="PF25897">
    <property type="entry name" value="LolA_1st_nematode"/>
    <property type="match status" value="1"/>
</dbReference>
<dbReference type="Pfam" id="PF00828">
    <property type="entry name" value="Ribosomal_L27A"/>
    <property type="match status" value="1"/>
</dbReference>
<name>A0A914EN10_9BILA</name>
<feature type="signal peptide" evidence="6">
    <location>
        <begin position="1"/>
        <end position="15"/>
    </location>
</feature>
<keyword evidence="11" id="KW-1185">Reference proteome</keyword>
<dbReference type="InterPro" id="IPR058830">
    <property type="entry name" value="LolA-like_dom_1st"/>
</dbReference>
<organism evidence="11 12">
    <name type="scientific">Acrobeloides nanus</name>
    <dbReference type="NCBI Taxonomy" id="290746"/>
    <lineage>
        <taxon>Eukaryota</taxon>
        <taxon>Metazoa</taxon>
        <taxon>Ecdysozoa</taxon>
        <taxon>Nematoda</taxon>
        <taxon>Chromadorea</taxon>
        <taxon>Rhabditida</taxon>
        <taxon>Tylenchina</taxon>
        <taxon>Cephalobomorpha</taxon>
        <taxon>Cephaloboidea</taxon>
        <taxon>Cephalobidae</taxon>
        <taxon>Acrobeloides</taxon>
    </lineage>
</organism>
<dbReference type="PANTHER" id="PTHR12934">
    <property type="entry name" value="50S RIBOSOMAL PROTEIN L15"/>
    <property type="match status" value="1"/>
</dbReference>
<accession>A0A914EN10</accession>
<protein>
    <recommendedName>
        <fullName evidence="4">Large ribosomal subunit protein uL15m</fullName>
    </recommendedName>
    <alternativeName>
        <fullName evidence="5">39S ribosomal protein L15, mitochondrial</fullName>
    </alternativeName>
</protein>
<dbReference type="GO" id="GO:0006412">
    <property type="term" value="P:translation"/>
    <property type="evidence" value="ECO:0007669"/>
    <property type="project" value="InterPro"/>
</dbReference>
<dbReference type="AlphaFoldDB" id="A0A914EN10"/>
<sequence length="947" mass="107071">MYLLVFLLIVPCVVGLDGQFSNIICSRTTELKTDNLPSQLLPKISYEITTRTTDWVTNKTAKLVEYFYDKDQTNIVTKSDVNGQQTWIINGSNVISFQGDKCYNETTNINPYNISSIMADFLGHNITSLSDIINAIINSKRFNLKGLNYTSVTAGVNTVGWVGCAFDVTGDNTTGVQVLVSFAGDHSFSLYNPTFKNPLVYNVHFYVFKESENDNSQSTILEHSSMDFVTMDIPDDLPKIRSLLLDGIYCENMTSTLLPFNFPSRFEASFQFTDSTGKTIDTVQLMFDQGNHIVAYSLDFSKDRDVPLVGTATLDSGIAKATIIHDFNYGLQYVLNRNAHVCHQSMPIDIKMGDVKVQNNTFSLKEPDELILGIASQEFYYAGKFDLQNLNVERYVSKKSLDNDEHIVIEVDLLPSEWSFDGNNGHLLHSVTQYHKNKNGEIRKTILRMSNFVNNTIIGTSWNKYNIEPCIETSENNLFYILLNKINMTGVRHSGYENVASSIVEAVAKAGNVSLLRVAHPLLKKYGDGVMAIFLLADKSKVSQPTKTVYFKEELSVDEVVANLNKTVSTSAISVSVMTEELKKIEFHITEFGILPDHYTPPAPTPHFQPGYSGSSMFILGLFMFIFAGVDFFNVQTCANLNIKMAKNLKSVSEKALQYVEKASRIRLQDLRDNPGARVSGRQVKKWHNQAGHTIGQLQRAAKPPLGWIWGDWFKPWQRVFPGEEHFNGDINLRREYIPISLLELQRMIDLRRLDTSRLIDIAGLCGTKLFAFRPEQRQFGIHLTGEGAEIFAAKINLEVQWADQTTIAAVERAGGRIRTAYYDLESLRAAVDPEKWFRSGKPIPPRKYPPHTLMPYYIDPNNRGYLAKPEDIAKSEQRLAEIVGYQRQVDPSDEENWQREQKNPKQVFLGLEPGSIVSLEDRKVFVPTHPVLTEYYNGEPLADHLR</sequence>
<evidence type="ECO:0000259" key="9">
    <source>
        <dbReference type="Pfam" id="PF25898"/>
    </source>
</evidence>
<evidence type="ECO:0000313" key="11">
    <source>
        <dbReference type="Proteomes" id="UP000887540"/>
    </source>
</evidence>
<evidence type="ECO:0000256" key="4">
    <source>
        <dbReference type="ARBA" id="ARBA00035299"/>
    </source>
</evidence>
<dbReference type="PANTHER" id="PTHR12934:SF11">
    <property type="entry name" value="LARGE RIBOSOMAL SUBUNIT PROTEIN UL15M"/>
    <property type="match status" value="1"/>
</dbReference>
<dbReference type="InterPro" id="IPR058265">
    <property type="entry name" value="DUF7959"/>
</dbReference>
<keyword evidence="2" id="KW-0689">Ribosomal protein</keyword>
<dbReference type="WBParaSite" id="ACRNAN_scaffold889.g11646.t1">
    <property type="protein sequence ID" value="ACRNAN_scaffold889.g11646.t1"/>
    <property type="gene ID" value="ACRNAN_scaffold889.g11646"/>
</dbReference>
<dbReference type="InterPro" id="IPR036227">
    <property type="entry name" value="Ribosomal_uL15/eL18_sf"/>
</dbReference>
<evidence type="ECO:0000256" key="6">
    <source>
        <dbReference type="SAM" id="SignalP"/>
    </source>
</evidence>
<keyword evidence="6" id="KW-0732">Signal</keyword>
<feature type="domain" description="LolA-like" evidence="8">
    <location>
        <begin position="34"/>
        <end position="236"/>
    </location>
</feature>
<dbReference type="InterPro" id="IPR005749">
    <property type="entry name" value="Ribosomal_uL15_bac-type"/>
</dbReference>
<dbReference type="InterPro" id="IPR058831">
    <property type="entry name" value="LolA-like_dom_2nd"/>
</dbReference>
<feature type="domain" description="LolA-like" evidence="9">
    <location>
        <begin position="246"/>
        <end position="471"/>
    </location>
</feature>
<proteinExistence type="inferred from homology"/>
<feature type="domain" description="Large ribosomal subunit protein uL15/eL18" evidence="7">
    <location>
        <begin position="739"/>
        <end position="818"/>
    </location>
</feature>
<evidence type="ECO:0000313" key="12">
    <source>
        <dbReference type="WBParaSite" id="ACRNAN_scaffold889.g11646.t1"/>
    </source>
</evidence>
<dbReference type="Proteomes" id="UP000887540">
    <property type="component" value="Unplaced"/>
</dbReference>
<comment type="similarity">
    <text evidence="1">Belongs to the universal ribosomal protein uL15 family.</text>
</comment>
<evidence type="ECO:0000256" key="5">
    <source>
        <dbReference type="ARBA" id="ARBA00035423"/>
    </source>
</evidence>
<reference evidence="12" key="1">
    <citation type="submission" date="2022-11" db="UniProtKB">
        <authorList>
            <consortium name="WormBaseParasite"/>
        </authorList>
    </citation>
    <scope>IDENTIFICATION</scope>
</reference>
<evidence type="ECO:0000256" key="3">
    <source>
        <dbReference type="ARBA" id="ARBA00023274"/>
    </source>
</evidence>
<feature type="chain" id="PRO_5037365415" description="Large ribosomal subunit protein uL15m" evidence="6">
    <location>
        <begin position="16"/>
        <end position="947"/>
    </location>
</feature>
<evidence type="ECO:0000256" key="1">
    <source>
        <dbReference type="ARBA" id="ARBA00007320"/>
    </source>
</evidence>
<dbReference type="Pfam" id="PF25898">
    <property type="entry name" value="LolA_2nd_metazoa"/>
    <property type="match status" value="1"/>
</dbReference>
<evidence type="ECO:0000259" key="7">
    <source>
        <dbReference type="Pfam" id="PF00828"/>
    </source>
</evidence>
<evidence type="ECO:0000259" key="10">
    <source>
        <dbReference type="Pfam" id="PF25899"/>
    </source>
</evidence>
<dbReference type="InterPro" id="IPR021131">
    <property type="entry name" value="Ribosomal_uL15/eL18"/>
</dbReference>
<feature type="domain" description="DUF7959" evidence="10">
    <location>
        <begin position="477"/>
        <end position="591"/>
    </location>
</feature>
<keyword evidence="3" id="KW-0687">Ribonucleoprotein</keyword>
<dbReference type="GO" id="GO:0005762">
    <property type="term" value="C:mitochondrial large ribosomal subunit"/>
    <property type="evidence" value="ECO:0007669"/>
    <property type="project" value="TreeGrafter"/>
</dbReference>
<evidence type="ECO:0000256" key="2">
    <source>
        <dbReference type="ARBA" id="ARBA00022980"/>
    </source>
</evidence>
<dbReference type="Pfam" id="PF25899">
    <property type="entry name" value="DUF7959"/>
    <property type="match status" value="1"/>
</dbReference>